<organism evidence="2 3">
    <name type="scientific">Microvirga arabica</name>
    <dbReference type="NCBI Taxonomy" id="1128671"/>
    <lineage>
        <taxon>Bacteria</taxon>
        <taxon>Pseudomonadati</taxon>
        <taxon>Pseudomonadota</taxon>
        <taxon>Alphaproteobacteria</taxon>
        <taxon>Hyphomicrobiales</taxon>
        <taxon>Methylobacteriaceae</taxon>
        <taxon>Microvirga</taxon>
    </lineage>
</organism>
<dbReference type="Proteomes" id="UP001593940">
    <property type="component" value="Unassembled WGS sequence"/>
</dbReference>
<reference evidence="2 3" key="1">
    <citation type="submission" date="2024-09" db="EMBL/GenBank/DDBJ databases">
        <title>Nodulacao em especies de Leguminosae Basais da Amazonia e Caracterizacao dos Rizobios e Bacterias Associadas aos Nodulos.</title>
        <authorList>
            <person name="Jambeiro I.C.A."/>
            <person name="Lopes I.S."/>
            <person name="Aguiar E.R.G.R."/>
            <person name="Santos A.F.J."/>
            <person name="Dos Santos J.M.F."/>
            <person name="Gross E."/>
        </authorList>
    </citation>
    <scope>NUCLEOTIDE SEQUENCE [LARGE SCALE GENOMIC DNA]</scope>
    <source>
        <strain evidence="2 3">BRUESC1165</strain>
    </source>
</reference>
<evidence type="ECO:0000313" key="3">
    <source>
        <dbReference type="Proteomes" id="UP001593940"/>
    </source>
</evidence>
<gene>
    <name evidence="2" type="ORF">ACETIH_04475</name>
</gene>
<evidence type="ECO:0000256" key="1">
    <source>
        <dbReference type="SAM" id="MobiDB-lite"/>
    </source>
</evidence>
<feature type="region of interest" description="Disordered" evidence="1">
    <location>
        <begin position="48"/>
        <end position="79"/>
    </location>
</feature>
<protein>
    <submittedName>
        <fullName evidence="2">Uncharacterized protein</fullName>
    </submittedName>
</protein>
<proteinExistence type="predicted"/>
<accession>A0ABV6Y3Z0</accession>
<name>A0ABV6Y3Z0_9HYPH</name>
<comment type="caution">
    <text evidence="2">The sequence shown here is derived from an EMBL/GenBank/DDBJ whole genome shotgun (WGS) entry which is preliminary data.</text>
</comment>
<evidence type="ECO:0000313" key="2">
    <source>
        <dbReference type="EMBL" id="MFC1455991.1"/>
    </source>
</evidence>
<dbReference type="RefSeq" id="WP_377028944.1">
    <property type="nucleotide sequence ID" value="NZ_JBHOMY010000011.1"/>
</dbReference>
<dbReference type="EMBL" id="JBHOMY010000011">
    <property type="protein sequence ID" value="MFC1455991.1"/>
    <property type="molecule type" value="Genomic_DNA"/>
</dbReference>
<sequence>MIEEERMGEWKTVYEDEVEERWVTLKVYESEDDEDEEGSPVVRVTVAPIADEASEPEQTGNEPMPVSEAGAEDNSITLDPDAVEDLEEELIEIGFSPEAVRWIISKVPK</sequence>
<keyword evidence="3" id="KW-1185">Reference proteome</keyword>